<dbReference type="AlphaFoldDB" id="A0A8H5LUZ6"/>
<evidence type="ECO:0000256" key="2">
    <source>
        <dbReference type="ARBA" id="ARBA00005179"/>
    </source>
</evidence>
<evidence type="ECO:0000256" key="9">
    <source>
        <dbReference type="PIRSR" id="PIRSR602401-1"/>
    </source>
</evidence>
<keyword evidence="5 9" id="KW-0479">Metal-binding</keyword>
<comment type="cofactor">
    <cofactor evidence="1 9">
        <name>heme</name>
        <dbReference type="ChEBI" id="CHEBI:30413"/>
    </cofactor>
</comment>
<dbReference type="GO" id="GO:0016705">
    <property type="term" value="F:oxidoreductase activity, acting on paired donors, with incorporation or reduction of molecular oxygen"/>
    <property type="evidence" value="ECO:0007669"/>
    <property type="project" value="InterPro"/>
</dbReference>
<dbReference type="Proteomes" id="UP000559256">
    <property type="component" value="Unassembled WGS sequence"/>
</dbReference>
<keyword evidence="12" id="KW-1185">Reference proteome</keyword>
<protein>
    <recommendedName>
        <fullName evidence="13">Cytochrome P450</fullName>
    </recommendedName>
</protein>
<dbReference type="InterPro" id="IPR001128">
    <property type="entry name" value="Cyt_P450"/>
</dbReference>
<dbReference type="OrthoDB" id="2789670at2759"/>
<dbReference type="GO" id="GO:0004497">
    <property type="term" value="F:monooxygenase activity"/>
    <property type="evidence" value="ECO:0007669"/>
    <property type="project" value="UniProtKB-KW"/>
</dbReference>
<dbReference type="PROSITE" id="PS00086">
    <property type="entry name" value="CYTOCHROME_P450"/>
    <property type="match status" value="1"/>
</dbReference>
<name>A0A8H5LUZ6_9AGAR</name>
<evidence type="ECO:0000256" key="4">
    <source>
        <dbReference type="ARBA" id="ARBA00022617"/>
    </source>
</evidence>
<feature type="binding site" description="axial binding residue" evidence="9">
    <location>
        <position position="452"/>
    </location>
    <ligand>
        <name>heme</name>
        <dbReference type="ChEBI" id="CHEBI:30413"/>
    </ligand>
    <ligandPart>
        <name>Fe</name>
        <dbReference type="ChEBI" id="CHEBI:18248"/>
    </ligandPart>
</feature>
<dbReference type="InterPro" id="IPR002401">
    <property type="entry name" value="Cyt_P450_E_grp-I"/>
</dbReference>
<comment type="caution">
    <text evidence="11">The sequence shown here is derived from an EMBL/GenBank/DDBJ whole genome shotgun (WGS) entry which is preliminary data.</text>
</comment>
<evidence type="ECO:0000256" key="1">
    <source>
        <dbReference type="ARBA" id="ARBA00001971"/>
    </source>
</evidence>
<dbReference type="GO" id="GO:0005506">
    <property type="term" value="F:iron ion binding"/>
    <property type="evidence" value="ECO:0007669"/>
    <property type="project" value="InterPro"/>
</dbReference>
<comment type="similarity">
    <text evidence="3 10">Belongs to the cytochrome P450 family.</text>
</comment>
<dbReference type="CDD" id="cd11065">
    <property type="entry name" value="CYP64-like"/>
    <property type="match status" value="1"/>
</dbReference>
<evidence type="ECO:0008006" key="13">
    <source>
        <dbReference type="Google" id="ProtNLM"/>
    </source>
</evidence>
<reference evidence="11 12" key="1">
    <citation type="journal article" date="2020" name="ISME J.">
        <title>Uncovering the hidden diversity of litter-decomposition mechanisms in mushroom-forming fungi.</title>
        <authorList>
            <person name="Floudas D."/>
            <person name="Bentzer J."/>
            <person name="Ahren D."/>
            <person name="Johansson T."/>
            <person name="Persson P."/>
            <person name="Tunlid A."/>
        </authorList>
    </citation>
    <scope>NUCLEOTIDE SEQUENCE [LARGE SCALE GENOMIC DNA]</scope>
    <source>
        <strain evidence="11 12">CBS 291.85</strain>
    </source>
</reference>
<dbReference type="GO" id="GO:0020037">
    <property type="term" value="F:heme binding"/>
    <property type="evidence" value="ECO:0007669"/>
    <property type="project" value="InterPro"/>
</dbReference>
<keyword evidence="8 10" id="KW-0503">Monooxygenase</keyword>
<dbReference type="SUPFAM" id="SSF48264">
    <property type="entry name" value="Cytochrome P450"/>
    <property type="match status" value="1"/>
</dbReference>
<dbReference type="Pfam" id="PF00067">
    <property type="entry name" value="p450"/>
    <property type="match status" value="1"/>
</dbReference>
<keyword evidence="4 9" id="KW-0349">Heme</keyword>
<proteinExistence type="inferred from homology"/>
<gene>
    <name evidence="11" type="ORF">D9758_006887</name>
</gene>
<dbReference type="EMBL" id="JAACJM010000011">
    <property type="protein sequence ID" value="KAF5370311.1"/>
    <property type="molecule type" value="Genomic_DNA"/>
</dbReference>
<comment type="pathway">
    <text evidence="2">Secondary metabolite biosynthesis.</text>
</comment>
<sequence length="528" mass="59646">MLDLQAFVAVALALGATFLIANPDILRRPAAPLPPGPKGTLFFGNLFQIPPKRQYLQFAKWKEDYGDVMKVKLLRKTFIILNSRQAVQALFVKRSNIYSDRPALVIFEKYSGWNWSLPGLHYGDEMMLHRRLLNSGLSTTACKGYFNDMLTAALKLALKAGNNSETWAEATHLMVAGNILKMTYGYDVQEKNDPWMDRAEKILHLIQDLGPIGTHPADVFPWLANLPARFFGQKFANNMHQLRQIVTAVWTDPYNDVKQTLDSGKERPCFTADMISQYCAEDGKVEHEHAIRATAATNYTVGVETVESSLNTFAIAMMLNPDVQKRAQAEIDDYFHGQRLPTLEDRGKLPYVEAVMWEVLRWQPATPMAVARMMAVDDVYNGFLIPKGKQDFRAAVMANSWQCLHDPTDFPNPHAFIPDRFIPTSPFNPNIDKSISPPDPRDFAFGYGRRACVGRPFAEATLWMGIAMLLATVNFEVPKDEFGKDIFPNMEYESGVAVQFPKPFKTNIKFRSKVDQDLIQETLDSMGS</sequence>
<evidence type="ECO:0000313" key="11">
    <source>
        <dbReference type="EMBL" id="KAF5370311.1"/>
    </source>
</evidence>
<evidence type="ECO:0000256" key="7">
    <source>
        <dbReference type="ARBA" id="ARBA00023004"/>
    </source>
</evidence>
<keyword evidence="7 9" id="KW-0408">Iron</keyword>
<dbReference type="PANTHER" id="PTHR46300">
    <property type="entry name" value="P450, PUTATIVE (EUROFUNG)-RELATED-RELATED"/>
    <property type="match status" value="1"/>
</dbReference>
<accession>A0A8H5LUZ6</accession>
<dbReference type="PANTHER" id="PTHR46300:SF7">
    <property type="entry name" value="P450, PUTATIVE (EUROFUNG)-RELATED"/>
    <property type="match status" value="1"/>
</dbReference>
<evidence type="ECO:0000313" key="12">
    <source>
        <dbReference type="Proteomes" id="UP000559256"/>
    </source>
</evidence>
<dbReference type="Gene3D" id="1.10.630.10">
    <property type="entry name" value="Cytochrome P450"/>
    <property type="match status" value="1"/>
</dbReference>
<evidence type="ECO:0000256" key="5">
    <source>
        <dbReference type="ARBA" id="ARBA00022723"/>
    </source>
</evidence>
<keyword evidence="6 10" id="KW-0560">Oxidoreductase</keyword>
<dbReference type="InterPro" id="IPR036396">
    <property type="entry name" value="Cyt_P450_sf"/>
</dbReference>
<organism evidence="11 12">
    <name type="scientific">Tetrapyrgos nigripes</name>
    <dbReference type="NCBI Taxonomy" id="182062"/>
    <lineage>
        <taxon>Eukaryota</taxon>
        <taxon>Fungi</taxon>
        <taxon>Dikarya</taxon>
        <taxon>Basidiomycota</taxon>
        <taxon>Agaricomycotina</taxon>
        <taxon>Agaricomycetes</taxon>
        <taxon>Agaricomycetidae</taxon>
        <taxon>Agaricales</taxon>
        <taxon>Marasmiineae</taxon>
        <taxon>Marasmiaceae</taxon>
        <taxon>Tetrapyrgos</taxon>
    </lineage>
</organism>
<dbReference type="PRINTS" id="PR00463">
    <property type="entry name" value="EP450I"/>
</dbReference>
<evidence type="ECO:0000256" key="3">
    <source>
        <dbReference type="ARBA" id="ARBA00010617"/>
    </source>
</evidence>
<evidence type="ECO:0000256" key="6">
    <source>
        <dbReference type="ARBA" id="ARBA00023002"/>
    </source>
</evidence>
<dbReference type="InterPro" id="IPR050364">
    <property type="entry name" value="Cytochrome_P450_fung"/>
</dbReference>
<evidence type="ECO:0000256" key="10">
    <source>
        <dbReference type="RuleBase" id="RU000461"/>
    </source>
</evidence>
<dbReference type="InterPro" id="IPR017972">
    <property type="entry name" value="Cyt_P450_CS"/>
</dbReference>
<evidence type="ECO:0000256" key="8">
    <source>
        <dbReference type="ARBA" id="ARBA00023033"/>
    </source>
</evidence>